<evidence type="ECO:0000256" key="3">
    <source>
        <dbReference type="ARBA" id="ARBA00022670"/>
    </source>
</evidence>
<dbReference type="EMBL" id="QWET01000004">
    <property type="protein sequence ID" value="RIH66053.1"/>
    <property type="molecule type" value="Genomic_DNA"/>
</dbReference>
<comment type="cofactor">
    <cofactor evidence="1">
        <name>Zn(2+)</name>
        <dbReference type="ChEBI" id="CHEBI:29105"/>
    </cofactor>
</comment>
<dbReference type="InterPro" id="IPR045834">
    <property type="entry name" value="Csd3_N2"/>
</dbReference>
<keyword evidence="7" id="KW-0482">Metalloprotease</keyword>
<dbReference type="RefSeq" id="WP_119349287.1">
    <property type="nucleotide sequence ID" value="NZ_QWET01000004.1"/>
</dbReference>
<sequence>MGRNIRLILSVIVLLTFAGWSFSCRQTKKNKKTTQIELDTITPLPPPVLKYGLPVDSFILEDGTIRPNQHLSHILGSYGVNMGTIDRIAKQSKNVFDVRKIKGGNSYTIFQTSDSLAEARYFVYENSATDYYVFELFDSLRVYRGEKEIETRLRTAHGEIESSLWNAMADNGIDPMMALRLNDIYAWSIDFFAIQKGDRFRVIYDELFVDSVSIGIGEIYAAQFDHYGDENYAFRFYQDERYDYFDDEGQSLRKAFLKAPLDFFRISSRFSHSRMHPVLRIRRPHHGVDYAAPKGTPVKSIGDGTVITRAYQRGGGGNYLKIKHNSVYTTVYMHLSGFAKGVVQGARVKQGQVIGFVGSTGLSTGPHLDFRVYKNGSPVDPLRVEAPPVEPVDKEKMPEYIALKDSLMTELQKIDWEPGVLAGTNQTGGSASSIQ</sequence>
<gene>
    <name evidence="10" type="ORF">D1164_07265</name>
</gene>
<dbReference type="Pfam" id="PF19425">
    <property type="entry name" value="Csd3_N2"/>
    <property type="match status" value="1"/>
</dbReference>
<evidence type="ECO:0000313" key="10">
    <source>
        <dbReference type="EMBL" id="RIH66053.1"/>
    </source>
</evidence>
<feature type="domain" description="M23ase beta-sheet core" evidence="8">
    <location>
        <begin position="284"/>
        <end position="381"/>
    </location>
</feature>
<keyword evidence="4" id="KW-0479">Metal-binding</keyword>
<dbReference type="Gene3D" id="3.10.450.350">
    <property type="match status" value="1"/>
</dbReference>
<dbReference type="Pfam" id="PF01551">
    <property type="entry name" value="Peptidase_M23"/>
    <property type="match status" value="1"/>
</dbReference>
<dbReference type="AlphaFoldDB" id="A0A399D3Q5"/>
<keyword evidence="11" id="KW-1185">Reference proteome</keyword>
<dbReference type="GO" id="GO:0004222">
    <property type="term" value="F:metalloendopeptidase activity"/>
    <property type="evidence" value="ECO:0007669"/>
    <property type="project" value="TreeGrafter"/>
</dbReference>
<dbReference type="Proteomes" id="UP000266441">
    <property type="component" value="Unassembled WGS sequence"/>
</dbReference>
<accession>A0A399D3Q5</accession>
<evidence type="ECO:0000256" key="1">
    <source>
        <dbReference type="ARBA" id="ARBA00001947"/>
    </source>
</evidence>
<dbReference type="CDD" id="cd12797">
    <property type="entry name" value="M23_peptidase"/>
    <property type="match status" value="1"/>
</dbReference>
<comment type="subcellular location">
    <subcellularLocation>
        <location evidence="2">Cell envelope</location>
    </subcellularLocation>
</comment>
<keyword evidence="5" id="KW-0378">Hydrolase</keyword>
<organism evidence="10 11">
    <name type="scientific">Mariniphaga sediminis</name>
    <dbReference type="NCBI Taxonomy" id="1628158"/>
    <lineage>
        <taxon>Bacteria</taxon>
        <taxon>Pseudomonadati</taxon>
        <taxon>Bacteroidota</taxon>
        <taxon>Bacteroidia</taxon>
        <taxon>Marinilabiliales</taxon>
        <taxon>Prolixibacteraceae</taxon>
        <taxon>Mariniphaga</taxon>
    </lineage>
</organism>
<dbReference type="PANTHER" id="PTHR21666">
    <property type="entry name" value="PEPTIDASE-RELATED"/>
    <property type="match status" value="1"/>
</dbReference>
<dbReference type="InterPro" id="IPR050570">
    <property type="entry name" value="Cell_wall_metabolism_enzyme"/>
</dbReference>
<dbReference type="PROSITE" id="PS51257">
    <property type="entry name" value="PROKAR_LIPOPROTEIN"/>
    <property type="match status" value="1"/>
</dbReference>
<keyword evidence="6" id="KW-0862">Zinc</keyword>
<dbReference type="InterPro" id="IPR016047">
    <property type="entry name" value="M23ase_b-sheet_dom"/>
</dbReference>
<dbReference type="Gene3D" id="2.70.70.10">
    <property type="entry name" value="Glucose Permease (Domain IIA)"/>
    <property type="match status" value="1"/>
</dbReference>
<dbReference type="GO" id="GO:0030313">
    <property type="term" value="C:cell envelope"/>
    <property type="evidence" value="ECO:0007669"/>
    <property type="project" value="UniProtKB-SubCell"/>
</dbReference>
<dbReference type="GO" id="GO:0006508">
    <property type="term" value="P:proteolysis"/>
    <property type="evidence" value="ECO:0007669"/>
    <property type="project" value="UniProtKB-KW"/>
</dbReference>
<dbReference type="SUPFAM" id="SSF51261">
    <property type="entry name" value="Duplicated hybrid motif"/>
    <property type="match status" value="1"/>
</dbReference>
<evidence type="ECO:0000313" key="11">
    <source>
        <dbReference type="Proteomes" id="UP000266441"/>
    </source>
</evidence>
<reference evidence="10 11" key="1">
    <citation type="journal article" date="2015" name="Int. J. Syst. Evol. Microbiol.">
        <title>Mariniphaga sediminis sp. nov., isolated from coastal sediment.</title>
        <authorList>
            <person name="Wang F.Q."/>
            <person name="Shen Q.Y."/>
            <person name="Chen G.J."/>
            <person name="Du Z.J."/>
        </authorList>
    </citation>
    <scope>NUCLEOTIDE SEQUENCE [LARGE SCALE GENOMIC DNA]</scope>
    <source>
        <strain evidence="10 11">SY21</strain>
    </source>
</reference>
<evidence type="ECO:0000256" key="7">
    <source>
        <dbReference type="ARBA" id="ARBA00023049"/>
    </source>
</evidence>
<evidence type="ECO:0000256" key="5">
    <source>
        <dbReference type="ARBA" id="ARBA00022801"/>
    </source>
</evidence>
<name>A0A399D3Q5_9BACT</name>
<feature type="domain" description="Csd3-like second N-terminal" evidence="9">
    <location>
        <begin position="155"/>
        <end position="271"/>
    </location>
</feature>
<dbReference type="GO" id="GO:0046872">
    <property type="term" value="F:metal ion binding"/>
    <property type="evidence" value="ECO:0007669"/>
    <property type="project" value="UniProtKB-KW"/>
</dbReference>
<dbReference type="InterPro" id="IPR011055">
    <property type="entry name" value="Dup_hybrid_motif"/>
</dbReference>
<comment type="caution">
    <text evidence="10">The sequence shown here is derived from an EMBL/GenBank/DDBJ whole genome shotgun (WGS) entry which is preliminary data.</text>
</comment>
<evidence type="ECO:0000256" key="4">
    <source>
        <dbReference type="ARBA" id="ARBA00022723"/>
    </source>
</evidence>
<protein>
    <submittedName>
        <fullName evidence="10">Metalloendopeptidase</fullName>
    </submittedName>
</protein>
<dbReference type="PANTHER" id="PTHR21666:SF288">
    <property type="entry name" value="CELL DIVISION PROTEIN YTFB"/>
    <property type="match status" value="1"/>
</dbReference>
<evidence type="ECO:0000256" key="6">
    <source>
        <dbReference type="ARBA" id="ARBA00022833"/>
    </source>
</evidence>
<evidence type="ECO:0000259" key="9">
    <source>
        <dbReference type="Pfam" id="PF19425"/>
    </source>
</evidence>
<keyword evidence="3" id="KW-0645">Protease</keyword>
<proteinExistence type="predicted"/>
<evidence type="ECO:0000256" key="2">
    <source>
        <dbReference type="ARBA" id="ARBA00004196"/>
    </source>
</evidence>
<dbReference type="OrthoDB" id="9810477at2"/>
<evidence type="ECO:0000259" key="8">
    <source>
        <dbReference type="Pfam" id="PF01551"/>
    </source>
</evidence>